<dbReference type="PROSITE" id="PS50304">
    <property type="entry name" value="TUDOR"/>
    <property type="match status" value="1"/>
</dbReference>
<protein>
    <submittedName>
        <fullName evidence="4">Uncharacterized protein</fullName>
    </submittedName>
</protein>
<dbReference type="AlphaFoldDB" id="A0A2P6VAV3"/>
<feature type="domain" description="TNase-like" evidence="3">
    <location>
        <begin position="371"/>
        <end position="526"/>
    </location>
</feature>
<dbReference type="InterPro" id="IPR002999">
    <property type="entry name" value="Tudor"/>
</dbReference>
<accession>A0A2P6VAV3</accession>
<dbReference type="PROSITE" id="PS50830">
    <property type="entry name" value="TNASE_3"/>
    <property type="match status" value="3"/>
</dbReference>
<dbReference type="EMBL" id="LHPF02000015">
    <property type="protein sequence ID" value="PSC71229.1"/>
    <property type="molecule type" value="Genomic_DNA"/>
</dbReference>
<feature type="compositionally biased region" description="Polar residues" evidence="1">
    <location>
        <begin position="535"/>
        <end position="545"/>
    </location>
</feature>
<feature type="domain" description="Tudor" evidence="2">
    <location>
        <begin position="768"/>
        <end position="831"/>
    </location>
</feature>
<feature type="compositionally biased region" description="Low complexity" evidence="1">
    <location>
        <begin position="213"/>
        <end position="237"/>
    </location>
</feature>
<feature type="domain" description="TNase-like" evidence="3">
    <location>
        <begin position="557"/>
        <end position="696"/>
    </location>
</feature>
<dbReference type="GO" id="GO:0003723">
    <property type="term" value="F:RNA binding"/>
    <property type="evidence" value="ECO:0007669"/>
    <property type="project" value="TreeGrafter"/>
</dbReference>
<comment type="caution">
    <text evidence="4">The sequence shown here is derived from an EMBL/GenBank/DDBJ whole genome shotgun (WGS) entry which is preliminary data.</text>
</comment>
<dbReference type="InterPro" id="IPR016071">
    <property type="entry name" value="Staphylococal_nuclease_OB-fold"/>
</dbReference>
<dbReference type="SMART" id="SM00318">
    <property type="entry name" value="SNc"/>
    <property type="match status" value="4"/>
</dbReference>
<sequence length="1219" mass="128898">MSTGGWMRGVIKEVPSADTVIVAAGAGKGGLPGAEKRITLSSVAAPKLGRRDGSTRDDPFAWQPCVFRVDYTIEAAGNREFGSVFVNEKENAALSLVAAGLAKVRTPGGQQSPFYDDLAKAAADAEAKGLGVHTKDRDAAAAAVRDLMSADEFDAAGLVARVGKGKPVDAIVEAVNSGSTLRVTILPDLQTATVMVAGVQCPSLGRRPPPSAAAPAASGEEGAAVPTTGPAPGSAAAAVAAGAAPTAAEGQPEAFSREAKYFTEQRTLHKEVKLILEGVSQFGVLVGSVQFPPPPAPKPAGDANGAAPAPETDLGAALVCAGLGRVAEWGLNMMTTGAFKLRELERGAKQGKVGMWHNYVPQAGNSAKLSDKFTGTVVEVVSGDCLVVKDKAGGVERRINLSSIRAPRVGARDRQPEPWAIEAKEFLRSRLIGKEVSVSMEYNRKVQQLLGGGEGKPELTMAFGTVTVSEGSGADQKVNNVAELLLVRGLAQVIRHRGDDERSAHYEDLMNAETQGKAGKKGQWSSKEPPKQHTNDVSLPGTSQRAKQHLPFLQRAGKLPAVCEYVLSGHRLKLHIPKEGVTIAFNPSGVRCPQRGQAAAAGRPAVPEEPYWEEALAFTREHALQRDCEVEVTSVDRVGNFQGVLRIGRMNLGAALLEAGLAKLHPSFDAYSTPGGPELEAAQNKARKAKLKVWEKDEPEAAPAEAEEEEAAGAASSGGARETMEVVVSDMTDANGMYVQIADEPRVSWVAEQLAGMSMADTPALATPLKTGDKCLAQSAADKGWYRATVEKAYTADPTAPKYDVLFMDFGNKEHVTAAAVRPMPAALAAVPGQAHQACLAFIKAPSVDDEHGVDAAQQLWQLVGGNKRLTAYVERRERLAAAGKSWGSAAPTKLHLTLVPAGTEDLKQSANAQLLATGLARLVEPKGPKSLETAEVLEALRACQEEARRKHLGMYQYGDPDSGDEDDGKRLYGVQDRPACRVLRYAAEATSAAANEASAKQCARRPAGRRHDAYILFLDNLRRNESELGLQGLRPSSPGRGVYSHKLGGSEGVANCLVWPTSAAQQGTAWYSDGEEEEEQGSRRSKHGLVLSLGGMPARPGSAPPATTATSLDMWRMVPCASVSPRFRSRASQEQRRAASPDIDAIKRAGYLVKHKQRMAAEAAKEEREAALLRAWPHGLPAAQLRAARAEGLNPPAFVHADSGAKLSRAPGCAPVSP</sequence>
<dbReference type="Gene3D" id="2.40.50.90">
    <property type="match status" value="5"/>
</dbReference>
<feature type="compositionally biased region" description="Acidic residues" evidence="1">
    <location>
        <begin position="697"/>
        <end position="711"/>
    </location>
</feature>
<keyword evidence="5" id="KW-1185">Reference proteome</keyword>
<dbReference type="SMART" id="SM00333">
    <property type="entry name" value="TUDOR"/>
    <property type="match status" value="1"/>
</dbReference>
<gene>
    <name evidence="4" type="ORF">C2E20_5281</name>
</gene>
<evidence type="ECO:0000259" key="2">
    <source>
        <dbReference type="PROSITE" id="PS50304"/>
    </source>
</evidence>
<dbReference type="SUPFAM" id="SSF63748">
    <property type="entry name" value="Tudor/PWWP/MBT"/>
    <property type="match status" value="1"/>
</dbReference>
<dbReference type="SUPFAM" id="SSF50199">
    <property type="entry name" value="Staphylococcal nuclease"/>
    <property type="match status" value="5"/>
</dbReference>
<dbReference type="FunFam" id="2.30.30.140:FF:000018">
    <property type="entry name" value="Serine/threonine-protein kinase 31"/>
    <property type="match status" value="1"/>
</dbReference>
<dbReference type="GO" id="GO:0005829">
    <property type="term" value="C:cytosol"/>
    <property type="evidence" value="ECO:0007669"/>
    <property type="project" value="TreeGrafter"/>
</dbReference>
<feature type="region of interest" description="Disordered" evidence="1">
    <location>
        <begin position="205"/>
        <end position="237"/>
    </location>
</feature>
<feature type="domain" description="TNase-like" evidence="3">
    <location>
        <begin position="166"/>
        <end position="358"/>
    </location>
</feature>
<organism evidence="4 5">
    <name type="scientific">Micractinium conductrix</name>
    <dbReference type="NCBI Taxonomy" id="554055"/>
    <lineage>
        <taxon>Eukaryota</taxon>
        <taxon>Viridiplantae</taxon>
        <taxon>Chlorophyta</taxon>
        <taxon>core chlorophytes</taxon>
        <taxon>Trebouxiophyceae</taxon>
        <taxon>Chlorellales</taxon>
        <taxon>Chlorellaceae</taxon>
        <taxon>Chlorella clade</taxon>
        <taxon>Micractinium</taxon>
    </lineage>
</organism>
<proteinExistence type="predicted"/>
<dbReference type="Proteomes" id="UP000239649">
    <property type="component" value="Unassembled WGS sequence"/>
</dbReference>
<dbReference type="PANTHER" id="PTHR12302">
    <property type="entry name" value="EBNA2 BINDING PROTEIN P100"/>
    <property type="match status" value="1"/>
</dbReference>
<dbReference type="STRING" id="554055.A0A2P6VAV3"/>
<dbReference type="InterPro" id="IPR035437">
    <property type="entry name" value="SNase_OB-fold_sf"/>
</dbReference>
<evidence type="ECO:0000256" key="1">
    <source>
        <dbReference type="SAM" id="MobiDB-lite"/>
    </source>
</evidence>
<dbReference type="Gene3D" id="2.30.30.140">
    <property type="match status" value="1"/>
</dbReference>
<dbReference type="GO" id="GO:0006402">
    <property type="term" value="P:mRNA catabolic process"/>
    <property type="evidence" value="ECO:0007669"/>
    <property type="project" value="TreeGrafter"/>
</dbReference>
<feature type="region of interest" description="Disordered" evidence="1">
    <location>
        <begin position="513"/>
        <end position="545"/>
    </location>
</feature>
<feature type="region of interest" description="Disordered" evidence="1">
    <location>
        <begin position="694"/>
        <end position="722"/>
    </location>
</feature>
<dbReference type="GO" id="GO:0004518">
    <property type="term" value="F:nuclease activity"/>
    <property type="evidence" value="ECO:0007669"/>
    <property type="project" value="TreeGrafter"/>
</dbReference>
<evidence type="ECO:0000313" key="5">
    <source>
        <dbReference type="Proteomes" id="UP000239649"/>
    </source>
</evidence>
<dbReference type="Pfam" id="PF00565">
    <property type="entry name" value="SNase"/>
    <property type="match status" value="3"/>
</dbReference>
<evidence type="ECO:0000259" key="3">
    <source>
        <dbReference type="PROSITE" id="PS50830"/>
    </source>
</evidence>
<name>A0A2P6VAV3_9CHLO</name>
<evidence type="ECO:0000313" key="4">
    <source>
        <dbReference type="EMBL" id="PSC71229.1"/>
    </source>
</evidence>
<dbReference type="OrthoDB" id="10023235at2759"/>
<reference evidence="4 5" key="1">
    <citation type="journal article" date="2018" name="Plant J.">
        <title>Genome sequences of Chlorella sorokiniana UTEX 1602 and Micractinium conductrix SAG 241.80: implications to maltose excretion by a green alga.</title>
        <authorList>
            <person name="Arriola M.B."/>
            <person name="Velmurugan N."/>
            <person name="Zhang Y."/>
            <person name="Plunkett M.H."/>
            <person name="Hondzo H."/>
            <person name="Barney B.M."/>
        </authorList>
    </citation>
    <scope>NUCLEOTIDE SEQUENCE [LARGE SCALE GENOMIC DNA]</scope>
    <source>
        <strain evidence="4 5">SAG 241.80</strain>
    </source>
</reference>
<dbReference type="Pfam" id="PF00567">
    <property type="entry name" value="TUDOR"/>
    <property type="match status" value="1"/>
</dbReference>
<dbReference type="GO" id="GO:0005634">
    <property type="term" value="C:nucleus"/>
    <property type="evidence" value="ECO:0007669"/>
    <property type="project" value="TreeGrafter"/>
</dbReference>
<dbReference type="PANTHER" id="PTHR12302:SF2">
    <property type="entry name" value="STAPHYLOCOCCAL NUCLEASE DOMAIN-CONTAINING PROTEIN 1"/>
    <property type="match status" value="1"/>
</dbReference>